<accession>A0A485LQJ5</accession>
<dbReference type="InterPro" id="IPR051044">
    <property type="entry name" value="MAG_DAG_Lipase"/>
</dbReference>
<feature type="domain" description="Serine aminopeptidase S33" evidence="2">
    <location>
        <begin position="80"/>
        <end position="322"/>
    </location>
</feature>
<dbReference type="SUPFAM" id="SSF53474">
    <property type="entry name" value="alpha/beta-Hydrolases"/>
    <property type="match status" value="1"/>
</dbReference>
<dbReference type="EMBL" id="CAADRA010007430">
    <property type="protein sequence ID" value="VFU01118.1"/>
    <property type="molecule type" value="Genomic_DNA"/>
</dbReference>
<dbReference type="Pfam" id="PF12146">
    <property type="entry name" value="Hydrolase_4"/>
    <property type="match status" value="1"/>
</dbReference>
<organism evidence="4 5">
    <name type="scientific">Aphanomyces stellatus</name>
    <dbReference type="NCBI Taxonomy" id="120398"/>
    <lineage>
        <taxon>Eukaryota</taxon>
        <taxon>Sar</taxon>
        <taxon>Stramenopiles</taxon>
        <taxon>Oomycota</taxon>
        <taxon>Saprolegniomycetes</taxon>
        <taxon>Saprolegniales</taxon>
        <taxon>Verrucalvaceae</taxon>
        <taxon>Aphanomyces</taxon>
    </lineage>
</organism>
<proteinExistence type="predicted"/>
<dbReference type="PANTHER" id="PTHR11614">
    <property type="entry name" value="PHOSPHOLIPASE-RELATED"/>
    <property type="match status" value="1"/>
</dbReference>
<keyword evidence="5" id="KW-1185">Reference proteome</keyword>
<sequence length="340" mass="36788">MSRETALGVVGATVAMVVVGGAIALRMLFGPGDEDAMERVHKARMEDEIKLEATYRRESEFIPSTDGARVFTQTWYPTIAPKGIVVVLHGVNGHSGLCTAHFNVLLRDGFIAAALDFRGFGRSAGRHGYIASISDLADDTLAFVRRLRAQHPDQSIFLCGGSMGGLVAVHVILKAPSLFHGLVLQAPALHIHAAARPPWIVEAVARILYAIAPKLPILGAVDARPIDPNDAAQVALARVKQTDPLFYTGRMRLGTGLALLTATEAIAHRMHEVALPMLVQHGDCDIIVRVDGSRRFHAAAASTDKTLHVYSGGGHVLWVEPDAIAKPFFEDLTRWLQERV</sequence>
<dbReference type="EMBL" id="VJMH01007404">
    <property type="protein sequence ID" value="KAF0683445.1"/>
    <property type="molecule type" value="Genomic_DNA"/>
</dbReference>
<dbReference type="OrthoDB" id="2498029at2759"/>
<protein>
    <submittedName>
        <fullName evidence="4">Aste57867_24479 protein</fullName>
    </submittedName>
</protein>
<dbReference type="InterPro" id="IPR022742">
    <property type="entry name" value="Hydrolase_4"/>
</dbReference>
<keyword evidence="1" id="KW-0472">Membrane</keyword>
<reference evidence="3" key="2">
    <citation type="submission" date="2019-06" db="EMBL/GenBank/DDBJ databases">
        <title>Genomics analysis of Aphanomyces spp. identifies a new class of oomycete effector associated with host adaptation.</title>
        <authorList>
            <person name="Gaulin E."/>
        </authorList>
    </citation>
    <scope>NUCLEOTIDE SEQUENCE</scope>
    <source>
        <strain evidence="3">CBS 578.67</strain>
    </source>
</reference>
<evidence type="ECO:0000259" key="2">
    <source>
        <dbReference type="Pfam" id="PF12146"/>
    </source>
</evidence>
<evidence type="ECO:0000313" key="3">
    <source>
        <dbReference type="EMBL" id="KAF0683445.1"/>
    </source>
</evidence>
<evidence type="ECO:0000313" key="4">
    <source>
        <dbReference type="EMBL" id="VFU01118.1"/>
    </source>
</evidence>
<feature type="transmembrane region" description="Helical" evidence="1">
    <location>
        <begin position="6"/>
        <end position="29"/>
    </location>
</feature>
<reference evidence="4 5" key="1">
    <citation type="submission" date="2019-03" db="EMBL/GenBank/DDBJ databases">
        <authorList>
            <person name="Gaulin E."/>
            <person name="Dumas B."/>
        </authorList>
    </citation>
    <scope>NUCLEOTIDE SEQUENCE [LARGE SCALE GENOMIC DNA]</scope>
    <source>
        <strain evidence="4">CBS 568.67</strain>
    </source>
</reference>
<dbReference type="PRINTS" id="PR00111">
    <property type="entry name" value="ABHYDROLASE"/>
</dbReference>
<keyword evidence="1" id="KW-0812">Transmembrane</keyword>
<dbReference type="InterPro" id="IPR029058">
    <property type="entry name" value="AB_hydrolase_fold"/>
</dbReference>
<dbReference type="InterPro" id="IPR000073">
    <property type="entry name" value="AB_hydrolase_1"/>
</dbReference>
<evidence type="ECO:0000256" key="1">
    <source>
        <dbReference type="SAM" id="Phobius"/>
    </source>
</evidence>
<evidence type="ECO:0000313" key="5">
    <source>
        <dbReference type="Proteomes" id="UP000332933"/>
    </source>
</evidence>
<dbReference type="AlphaFoldDB" id="A0A485LQJ5"/>
<gene>
    <name evidence="4" type="primary">Aste57867_24479</name>
    <name evidence="3" type="ORF">As57867_024402</name>
    <name evidence="4" type="ORF">ASTE57867_24479</name>
</gene>
<dbReference type="Proteomes" id="UP000332933">
    <property type="component" value="Unassembled WGS sequence"/>
</dbReference>
<dbReference type="Gene3D" id="3.40.50.1820">
    <property type="entry name" value="alpha/beta hydrolase"/>
    <property type="match status" value="1"/>
</dbReference>
<keyword evidence="1" id="KW-1133">Transmembrane helix</keyword>
<name>A0A485LQJ5_9STRA</name>